<reference evidence="2 3" key="1">
    <citation type="journal article" date="2016" name="Mol. Biol. Evol.">
        <title>Comparative Genomics of Early-Diverging Mushroom-Forming Fungi Provides Insights into the Origins of Lignocellulose Decay Capabilities.</title>
        <authorList>
            <person name="Nagy L.G."/>
            <person name="Riley R."/>
            <person name="Tritt A."/>
            <person name="Adam C."/>
            <person name="Daum C."/>
            <person name="Floudas D."/>
            <person name="Sun H."/>
            <person name="Yadav J.S."/>
            <person name="Pangilinan J."/>
            <person name="Larsson K.H."/>
            <person name="Matsuura K."/>
            <person name="Barry K."/>
            <person name="Labutti K."/>
            <person name="Kuo R."/>
            <person name="Ohm R.A."/>
            <person name="Bhattacharya S.S."/>
            <person name="Shirouzu T."/>
            <person name="Yoshinaga Y."/>
            <person name="Martin F.M."/>
            <person name="Grigoriev I.V."/>
            <person name="Hibbett D.S."/>
        </authorList>
    </citation>
    <scope>NUCLEOTIDE SEQUENCE [LARGE SCALE GENOMIC DNA]</scope>
    <source>
        <strain evidence="2 3">CBS 109695</strain>
    </source>
</reference>
<gene>
    <name evidence="2" type="ORF">FIBSPDRAFT_963244</name>
</gene>
<evidence type="ECO:0000256" key="1">
    <source>
        <dbReference type="SAM" id="MobiDB-lite"/>
    </source>
</evidence>
<organism evidence="2 3">
    <name type="scientific">Athelia psychrophila</name>
    <dbReference type="NCBI Taxonomy" id="1759441"/>
    <lineage>
        <taxon>Eukaryota</taxon>
        <taxon>Fungi</taxon>
        <taxon>Dikarya</taxon>
        <taxon>Basidiomycota</taxon>
        <taxon>Agaricomycotina</taxon>
        <taxon>Agaricomycetes</taxon>
        <taxon>Agaricomycetidae</taxon>
        <taxon>Atheliales</taxon>
        <taxon>Atheliaceae</taxon>
        <taxon>Athelia</taxon>
    </lineage>
</organism>
<evidence type="ECO:0000313" key="3">
    <source>
        <dbReference type="Proteomes" id="UP000076532"/>
    </source>
</evidence>
<dbReference type="Proteomes" id="UP000076532">
    <property type="component" value="Unassembled WGS sequence"/>
</dbReference>
<sequence>MATATASLPRRWTPRPNHITPDADLPPNTTRHAVPTPAGPLEVLALEPPAGHTHHTHYLVFQHGAFGHAAEWLPWAGALAQAGYACYALSARGHGGSWVPAYGAMWAASRRALVGDALAALALRVCAHALRADPLLLARALAHGLHPQTLVPTPARIRRVWFSRELPAAQLDARVRGMPRYEALWWAVPLLVRFADFRRVVGGISGWEGGAEGGGGEEGTATGTGTEGAGQGQGRRGAETHQRIMVISGSEDPLTDPLMMRRLSERYRASAGAPGSIEMIANERYDEDRGQGVRSVLVHGGSHCLHNDVQSIADVGVQRLLSFVQQL</sequence>
<feature type="compositionally biased region" description="Gly residues" evidence="1">
    <location>
        <begin position="225"/>
        <end position="235"/>
    </location>
</feature>
<accession>A0A165Z5I8</accession>
<dbReference type="OrthoDB" id="8119704at2759"/>
<feature type="region of interest" description="Disordered" evidence="1">
    <location>
        <begin position="1"/>
        <end position="31"/>
    </location>
</feature>
<evidence type="ECO:0000313" key="2">
    <source>
        <dbReference type="EMBL" id="KZP10244.1"/>
    </source>
</evidence>
<name>A0A165Z5I8_9AGAM</name>
<dbReference type="Gene3D" id="3.40.50.1820">
    <property type="entry name" value="alpha/beta hydrolase"/>
    <property type="match status" value="2"/>
</dbReference>
<feature type="region of interest" description="Disordered" evidence="1">
    <location>
        <begin position="208"/>
        <end position="239"/>
    </location>
</feature>
<dbReference type="AlphaFoldDB" id="A0A165Z5I8"/>
<protein>
    <submittedName>
        <fullName evidence="2">Alpha/beta-hydrolase</fullName>
    </submittedName>
</protein>
<feature type="compositionally biased region" description="Gly residues" evidence="1">
    <location>
        <begin position="208"/>
        <end position="218"/>
    </location>
</feature>
<proteinExistence type="predicted"/>
<dbReference type="InterPro" id="IPR029058">
    <property type="entry name" value="AB_hydrolase_fold"/>
</dbReference>
<keyword evidence="3" id="KW-1185">Reference proteome</keyword>
<dbReference type="EMBL" id="KV417683">
    <property type="protein sequence ID" value="KZP10244.1"/>
    <property type="molecule type" value="Genomic_DNA"/>
</dbReference>
<dbReference type="SUPFAM" id="SSF53474">
    <property type="entry name" value="alpha/beta-Hydrolases"/>
    <property type="match status" value="1"/>
</dbReference>
<dbReference type="STRING" id="436010.A0A165Z5I8"/>